<protein>
    <submittedName>
        <fullName evidence="2">Uncharacterized protein</fullName>
    </submittedName>
</protein>
<reference evidence="2" key="1">
    <citation type="journal article" date="2020" name="Nat. Commun.">
        <title>Large-scale genome sequencing of mycorrhizal fungi provides insights into the early evolution of symbiotic traits.</title>
        <authorList>
            <person name="Miyauchi S."/>
            <person name="Kiss E."/>
            <person name="Kuo A."/>
            <person name="Drula E."/>
            <person name="Kohler A."/>
            <person name="Sanchez-Garcia M."/>
            <person name="Morin E."/>
            <person name="Andreopoulos B."/>
            <person name="Barry K.W."/>
            <person name="Bonito G."/>
            <person name="Buee M."/>
            <person name="Carver A."/>
            <person name="Chen C."/>
            <person name="Cichocki N."/>
            <person name="Clum A."/>
            <person name="Culley D."/>
            <person name="Crous P.W."/>
            <person name="Fauchery L."/>
            <person name="Girlanda M."/>
            <person name="Hayes R.D."/>
            <person name="Keri Z."/>
            <person name="LaButti K."/>
            <person name="Lipzen A."/>
            <person name="Lombard V."/>
            <person name="Magnuson J."/>
            <person name="Maillard F."/>
            <person name="Murat C."/>
            <person name="Nolan M."/>
            <person name="Ohm R.A."/>
            <person name="Pangilinan J."/>
            <person name="Pereira M.F."/>
            <person name="Perotto S."/>
            <person name="Peter M."/>
            <person name="Pfister S."/>
            <person name="Riley R."/>
            <person name="Sitrit Y."/>
            <person name="Stielow J.B."/>
            <person name="Szollosi G."/>
            <person name="Zifcakova L."/>
            <person name="Stursova M."/>
            <person name="Spatafora J.W."/>
            <person name="Tedersoo L."/>
            <person name="Vaario L.M."/>
            <person name="Yamada A."/>
            <person name="Yan M."/>
            <person name="Wang P."/>
            <person name="Xu J."/>
            <person name="Bruns T."/>
            <person name="Baldrian P."/>
            <person name="Vilgalys R."/>
            <person name="Dunand C."/>
            <person name="Henrissat B."/>
            <person name="Grigoriev I.V."/>
            <person name="Hibbett D."/>
            <person name="Nagy L.G."/>
            <person name="Martin F.M."/>
        </authorList>
    </citation>
    <scope>NUCLEOTIDE SEQUENCE</scope>
    <source>
        <strain evidence="2">UP504</strain>
    </source>
</reference>
<evidence type="ECO:0000313" key="3">
    <source>
        <dbReference type="Proteomes" id="UP000886523"/>
    </source>
</evidence>
<dbReference type="AlphaFoldDB" id="A0A9P6AMG1"/>
<keyword evidence="3" id="KW-1185">Reference proteome</keyword>
<organism evidence="2 3">
    <name type="scientific">Hydnum rufescens UP504</name>
    <dbReference type="NCBI Taxonomy" id="1448309"/>
    <lineage>
        <taxon>Eukaryota</taxon>
        <taxon>Fungi</taxon>
        <taxon>Dikarya</taxon>
        <taxon>Basidiomycota</taxon>
        <taxon>Agaricomycotina</taxon>
        <taxon>Agaricomycetes</taxon>
        <taxon>Cantharellales</taxon>
        <taxon>Hydnaceae</taxon>
        <taxon>Hydnum</taxon>
    </lineage>
</organism>
<evidence type="ECO:0000313" key="2">
    <source>
        <dbReference type="EMBL" id="KAF9508488.1"/>
    </source>
</evidence>
<dbReference type="EMBL" id="MU129057">
    <property type="protein sequence ID" value="KAF9508488.1"/>
    <property type="molecule type" value="Genomic_DNA"/>
</dbReference>
<evidence type="ECO:0000256" key="1">
    <source>
        <dbReference type="SAM" id="MobiDB-lite"/>
    </source>
</evidence>
<comment type="caution">
    <text evidence="2">The sequence shown here is derived from an EMBL/GenBank/DDBJ whole genome shotgun (WGS) entry which is preliminary data.</text>
</comment>
<feature type="region of interest" description="Disordered" evidence="1">
    <location>
        <begin position="111"/>
        <end position="139"/>
    </location>
</feature>
<name>A0A9P6AMG1_9AGAM</name>
<proteinExistence type="predicted"/>
<dbReference type="Proteomes" id="UP000886523">
    <property type="component" value="Unassembled WGS sequence"/>
</dbReference>
<gene>
    <name evidence="2" type="ORF">BS47DRAFT_1397723</name>
</gene>
<sequence>MVSQAKCHLQDASNILAFHLKEPASAQRNYAAIEGIHGPLGIPPDTDFGLAQLVTKEAQALHCYGANLLEVIPGTNGINQRLTLGLETTWTPEAVVWYEFSPCQLSTEPQEVGLSTRKDPVVAPKGIPTEPGIYRHDTT</sequence>
<accession>A0A9P6AMG1</accession>